<protein>
    <submittedName>
        <fullName evidence="3">Repeat domain-containing protein</fullName>
    </submittedName>
</protein>
<comment type="caution">
    <text evidence="3">The sequence shown here is derived from an EMBL/GenBank/DDBJ whole genome shotgun (WGS) entry which is preliminary data.</text>
</comment>
<proteinExistence type="predicted"/>
<dbReference type="Pfam" id="PF08012">
    <property type="entry name" value="DUF1702"/>
    <property type="match status" value="1"/>
</dbReference>
<dbReference type="PANTHER" id="PTHR16026:SF0">
    <property type="entry name" value="CARTILAGE ACIDIC PROTEIN 1"/>
    <property type="match status" value="1"/>
</dbReference>
<gene>
    <name evidence="3" type="ORF">G443_001044</name>
</gene>
<dbReference type="Gene3D" id="2.130.10.130">
    <property type="entry name" value="Integrin alpha, N-terminal"/>
    <property type="match status" value="1"/>
</dbReference>
<dbReference type="EMBL" id="AUBJ02000001">
    <property type="protein sequence ID" value="MCP2330774.1"/>
    <property type="molecule type" value="Genomic_DNA"/>
</dbReference>
<feature type="domain" description="ASPIC/UnbV" evidence="2">
    <location>
        <begin position="889"/>
        <end position="942"/>
    </location>
</feature>
<feature type="compositionally biased region" description="Basic residues" evidence="1">
    <location>
        <begin position="236"/>
        <end position="248"/>
    </location>
</feature>
<feature type="compositionally biased region" description="Low complexity" evidence="1">
    <location>
        <begin position="249"/>
        <end position="266"/>
    </location>
</feature>
<evidence type="ECO:0000313" key="3">
    <source>
        <dbReference type="EMBL" id="MCP2330774.1"/>
    </source>
</evidence>
<feature type="region of interest" description="Disordered" evidence="1">
    <location>
        <begin position="205"/>
        <end position="313"/>
    </location>
</feature>
<accession>A0ABT1JE53</accession>
<reference evidence="3 4" key="1">
    <citation type="submission" date="2022-06" db="EMBL/GenBank/DDBJ databases">
        <title>Genomic Encyclopedia of Type Strains, Phase I: the one thousand microbial genomes (KMG-I) project.</title>
        <authorList>
            <person name="Kyrpides N."/>
        </authorList>
    </citation>
    <scope>NUCLEOTIDE SEQUENCE [LARGE SCALE GENOMIC DNA]</scope>
    <source>
        <strain evidence="3 4">DSM 43889</strain>
    </source>
</reference>
<dbReference type="InterPro" id="IPR011519">
    <property type="entry name" value="UnbV_ASPIC"/>
</dbReference>
<dbReference type="PANTHER" id="PTHR16026">
    <property type="entry name" value="CARTILAGE ACIDIC PROTEIN 1"/>
    <property type="match status" value="1"/>
</dbReference>
<dbReference type="Pfam" id="PF07593">
    <property type="entry name" value="UnbV_ASPIC"/>
    <property type="match status" value="1"/>
</dbReference>
<dbReference type="SUPFAM" id="SSF69318">
    <property type="entry name" value="Integrin alpha N-terminal domain"/>
    <property type="match status" value="1"/>
</dbReference>
<dbReference type="InterPro" id="IPR028994">
    <property type="entry name" value="Integrin_alpha_N"/>
</dbReference>
<dbReference type="Proteomes" id="UP000791080">
    <property type="component" value="Unassembled WGS sequence"/>
</dbReference>
<feature type="compositionally biased region" description="Pro residues" evidence="1">
    <location>
        <begin position="271"/>
        <end position="288"/>
    </location>
</feature>
<dbReference type="InterPro" id="IPR027039">
    <property type="entry name" value="Crtac1"/>
</dbReference>
<name>A0ABT1JE53_ACTCY</name>
<evidence type="ECO:0000313" key="4">
    <source>
        <dbReference type="Proteomes" id="UP000791080"/>
    </source>
</evidence>
<organism evidence="3 4">
    <name type="scientific">Actinoalloteichus caeruleus DSM 43889</name>
    <dbReference type="NCBI Taxonomy" id="1120930"/>
    <lineage>
        <taxon>Bacteria</taxon>
        <taxon>Bacillati</taxon>
        <taxon>Actinomycetota</taxon>
        <taxon>Actinomycetes</taxon>
        <taxon>Pseudonocardiales</taxon>
        <taxon>Pseudonocardiaceae</taxon>
        <taxon>Actinoalloteichus</taxon>
        <taxon>Actinoalloteichus cyanogriseus</taxon>
    </lineage>
</organism>
<feature type="compositionally biased region" description="Polar residues" evidence="1">
    <location>
        <begin position="217"/>
        <end position="227"/>
    </location>
</feature>
<dbReference type="InterPro" id="IPR012964">
    <property type="entry name" value="DUF1702"/>
</dbReference>
<evidence type="ECO:0000259" key="2">
    <source>
        <dbReference type="Pfam" id="PF07593"/>
    </source>
</evidence>
<keyword evidence="4" id="KW-1185">Reference proteome</keyword>
<evidence type="ECO:0000256" key="1">
    <source>
        <dbReference type="SAM" id="MobiDB-lite"/>
    </source>
</evidence>
<sequence>MLTPGMAATEVSTRGFHEKSTEARDLIETVGRTFLTAYSYAAEARAVSDAEDRLEGLPRSFRGFGYEGAAMGCAVLDALPLTSGRRVLDLLAGRGDAHVYMAYIGVGWAMARVPRFRWSRLHLPDPLLRWLALDGYGFHQAYFHTRRYVAERYLEPVLPAPFDSDYAQRAIDQGIGRALWFVAGTEAQRAADLVDTYPASRRGTCTAGWGWPPPTSAGRTRTSSAGSPTGPGRTARTSRRARPSRRRPACAPGSSCPTPRSPPTCSAGSMPRPPPWCPVPHVPTPRPRGPGACPPSRSGDAASPTSSSLMGGPDDMFTTAGWIRRQLAGVTAVVLIAGTFLAVRLPTSSAEEVEAMAAEYGFEPMSIELPSGLPRRTIRSVNQDYSHIDAWISSVGASIAMNDLDGDGLANDLCLTDPRFDEVVVTPTPGEGSDRYDAFVLDPGDLPMNDVMAPMGCVPGDFDEDGRLDLLVYYWGRTPILYLADPGASSFGPETYRATEVVPGATGGEYDGPQWNTNTVAVDDFDGDGHLDIFVGNYFPHGPVLDDSVSGGVEMNYSMSRAFNGGEDYFLRWTGLTDEDEHSVTFELVSDVVPDDDARTGWALASGANDMDGDLLPELYVGNDFGPDRLLHNRSVPGEIRFSVVEGDRKAMIPKSKVIGMDSFKGMGVDFGDLDGDGMYDMFVSNITTSFGIQESHFAFISDAEDKDEVRERLQEGNAPWTDRSAQLHLAWSGWGWDAKMADFNNSGDLVVAQATGFVKGKTNRWPQLQELAAANDTLLSNPKAWPRISEGDDIGGDQHMAFFAKGDHGRYVDLSRELGLAVPVPTRGIATGDSNGDGTLDFAIARQWDEPLFYRNTAPNPGDYLNLRLVHDEEPAPGELAAPGSPVVGAQVTVTRADGRRFVSRVDGGSGHAGKRSHEVHIGLGHGVASPLDVEIAWRDRGGTVREEQLRLDTGQHTLRLGATVRED</sequence>